<reference evidence="1 2" key="1">
    <citation type="submission" date="2013-11" db="EMBL/GenBank/DDBJ databases">
        <title>Opisthorchis viverrini - life in the bile duct.</title>
        <authorList>
            <person name="Young N.D."/>
            <person name="Nagarajan N."/>
            <person name="Lin S.J."/>
            <person name="Korhonen P.K."/>
            <person name="Jex A.R."/>
            <person name="Hall R.S."/>
            <person name="Safavi-Hemami H."/>
            <person name="Kaewkong W."/>
            <person name="Bertrand D."/>
            <person name="Gao S."/>
            <person name="Seet Q."/>
            <person name="Wongkham S."/>
            <person name="Teh B.T."/>
            <person name="Wongkham C."/>
            <person name="Intapan P.M."/>
            <person name="Maleewong W."/>
            <person name="Yang X."/>
            <person name="Hu M."/>
            <person name="Wang Z."/>
            <person name="Hofmann A."/>
            <person name="Sternberg P.W."/>
            <person name="Tan P."/>
            <person name="Wang J."/>
            <person name="Gasser R.B."/>
        </authorList>
    </citation>
    <scope>NUCLEOTIDE SEQUENCE [LARGE SCALE GENOMIC DNA]</scope>
</reference>
<dbReference type="RefSeq" id="XP_009168521.1">
    <property type="nucleotide sequence ID" value="XM_009170257.1"/>
</dbReference>
<dbReference type="Proteomes" id="UP000054324">
    <property type="component" value="Unassembled WGS sequence"/>
</dbReference>
<protein>
    <submittedName>
        <fullName evidence="1">Uncharacterized protein</fullName>
    </submittedName>
</protein>
<accession>A0A075AFH0</accession>
<dbReference type="CTD" id="20319464"/>
<dbReference type="KEGG" id="ovi:T265_05282"/>
<evidence type="ECO:0000313" key="2">
    <source>
        <dbReference type="Proteomes" id="UP000054324"/>
    </source>
</evidence>
<proteinExistence type="predicted"/>
<evidence type="ECO:0000313" key="1">
    <source>
        <dbReference type="EMBL" id="KER27724.1"/>
    </source>
</evidence>
<organism evidence="1 2">
    <name type="scientific">Opisthorchis viverrini</name>
    <name type="common">Southeast Asian liver fluke</name>
    <dbReference type="NCBI Taxonomy" id="6198"/>
    <lineage>
        <taxon>Eukaryota</taxon>
        <taxon>Metazoa</taxon>
        <taxon>Spiralia</taxon>
        <taxon>Lophotrochozoa</taxon>
        <taxon>Platyhelminthes</taxon>
        <taxon>Trematoda</taxon>
        <taxon>Digenea</taxon>
        <taxon>Opisthorchiida</taxon>
        <taxon>Opisthorchiata</taxon>
        <taxon>Opisthorchiidae</taxon>
        <taxon>Opisthorchis</taxon>
    </lineage>
</organism>
<dbReference type="EMBL" id="KL596716">
    <property type="protein sequence ID" value="KER27724.1"/>
    <property type="molecule type" value="Genomic_DNA"/>
</dbReference>
<name>A0A075AFH0_OPIVI</name>
<sequence length="143" mass="16940">MSRSILTGRKDTQRAHMRCKQAQRRLRMWKGDKRRSPCLHVQTAWRLAVQFHRGHPNVDQIEHIHQADKLAVLFRRFMHHSVGYSHGLKSKLKTADQILDDDKQCGKVLEHQRRRRRRPPELGGRSRIELCAKLQMRLPSQRG</sequence>
<gene>
    <name evidence="1" type="ORF">T265_05282</name>
</gene>
<dbReference type="GeneID" id="20319464"/>
<keyword evidence="2" id="KW-1185">Reference proteome</keyword>
<dbReference type="AlphaFoldDB" id="A0A075AFH0"/>